<dbReference type="AlphaFoldDB" id="A0A4V3F942"/>
<gene>
    <name evidence="1" type="ORF">BXY82_0235</name>
</gene>
<evidence type="ECO:0000313" key="2">
    <source>
        <dbReference type="Proteomes" id="UP000294689"/>
    </source>
</evidence>
<organism evidence="1 2">
    <name type="scientific">Gelidibacter sediminis</name>
    <dbReference type="NCBI Taxonomy" id="1608710"/>
    <lineage>
        <taxon>Bacteria</taxon>
        <taxon>Pseudomonadati</taxon>
        <taxon>Bacteroidota</taxon>
        <taxon>Flavobacteriia</taxon>
        <taxon>Flavobacteriales</taxon>
        <taxon>Flavobacteriaceae</taxon>
        <taxon>Gelidibacter</taxon>
    </lineage>
</organism>
<evidence type="ECO:0000313" key="1">
    <source>
        <dbReference type="EMBL" id="TDU42836.1"/>
    </source>
</evidence>
<reference evidence="1 2" key="1">
    <citation type="submission" date="2019-03" db="EMBL/GenBank/DDBJ databases">
        <title>Genomic Encyclopedia of Archaeal and Bacterial Type Strains, Phase II (KMG-II): from individual species to whole genera.</title>
        <authorList>
            <person name="Goeker M."/>
        </authorList>
    </citation>
    <scope>NUCLEOTIDE SEQUENCE [LARGE SCALE GENOMIC DNA]</scope>
    <source>
        <strain evidence="1 2">DSM 28135</strain>
    </source>
</reference>
<proteinExistence type="predicted"/>
<keyword evidence="2" id="KW-1185">Reference proteome</keyword>
<comment type="caution">
    <text evidence="1">The sequence shown here is derived from an EMBL/GenBank/DDBJ whole genome shotgun (WGS) entry which is preliminary data.</text>
</comment>
<dbReference type="EMBL" id="SOBW01000007">
    <property type="protein sequence ID" value="TDU42836.1"/>
    <property type="molecule type" value="Genomic_DNA"/>
</dbReference>
<name>A0A4V3F942_9FLAO</name>
<dbReference type="Proteomes" id="UP000294689">
    <property type="component" value="Unassembled WGS sequence"/>
</dbReference>
<protein>
    <submittedName>
        <fullName evidence="1">Uncharacterized protein</fullName>
    </submittedName>
</protein>
<sequence>MKDNVDFRYINEVLEIVSDEEDEFKQKALVL</sequence>
<accession>A0A4V3F942</accession>